<organism evidence="3 4">
    <name type="scientific">Brevibacterium antiquum CNRZ 918</name>
    <dbReference type="NCBI Taxonomy" id="1255637"/>
    <lineage>
        <taxon>Bacteria</taxon>
        <taxon>Bacillati</taxon>
        <taxon>Actinomycetota</taxon>
        <taxon>Actinomycetes</taxon>
        <taxon>Micrococcales</taxon>
        <taxon>Brevibacteriaceae</taxon>
        <taxon>Brevibacterium</taxon>
    </lineage>
</organism>
<proteinExistence type="predicted"/>
<gene>
    <name evidence="3" type="ORF">BANT918_02384</name>
</gene>
<dbReference type="RefSeq" id="WP_101620430.1">
    <property type="nucleotide sequence ID" value="NZ_FXZD01000007.1"/>
</dbReference>
<protein>
    <recommendedName>
        <fullName evidence="2">Terminase small subunit actinomycetes phage-type domain-containing protein</fullName>
    </recommendedName>
</protein>
<evidence type="ECO:0000259" key="2">
    <source>
        <dbReference type="Pfam" id="PF23931"/>
    </source>
</evidence>
<feature type="region of interest" description="Disordered" evidence="1">
    <location>
        <begin position="127"/>
        <end position="165"/>
    </location>
</feature>
<reference evidence="3 4" key="1">
    <citation type="submission" date="2017-03" db="EMBL/GenBank/DDBJ databases">
        <authorList>
            <person name="Afonso C.L."/>
            <person name="Miller P.J."/>
            <person name="Scott M.A."/>
            <person name="Spackman E."/>
            <person name="Goraichik I."/>
            <person name="Dimitrov K.M."/>
            <person name="Suarez D.L."/>
            <person name="Swayne D.E."/>
        </authorList>
    </citation>
    <scope>NUCLEOTIDE SEQUENCE [LARGE SCALE GENOMIC DNA]</scope>
    <source>
        <strain evidence="3 4">CNRZ 918</strain>
    </source>
</reference>
<dbReference type="InterPro" id="IPR057630">
    <property type="entry name" value="Terminase_6"/>
</dbReference>
<feature type="compositionally biased region" description="Low complexity" evidence="1">
    <location>
        <begin position="143"/>
        <end position="157"/>
    </location>
</feature>
<name>A0A2H1KE61_9MICO</name>
<evidence type="ECO:0000313" key="4">
    <source>
        <dbReference type="Proteomes" id="UP000234433"/>
    </source>
</evidence>
<dbReference type="AlphaFoldDB" id="A0A2H1KE61"/>
<dbReference type="Pfam" id="PF23931">
    <property type="entry name" value="Terminase_6"/>
    <property type="match status" value="1"/>
</dbReference>
<accession>A0A2H1KE61</accession>
<feature type="domain" description="Terminase small subunit actinomycetes phage-type" evidence="2">
    <location>
        <begin position="42"/>
        <end position="162"/>
    </location>
</feature>
<evidence type="ECO:0000313" key="3">
    <source>
        <dbReference type="EMBL" id="SMX98020.1"/>
    </source>
</evidence>
<dbReference type="EMBL" id="FXZD01000007">
    <property type="protein sequence ID" value="SMX98020.1"/>
    <property type="molecule type" value="Genomic_DNA"/>
</dbReference>
<evidence type="ECO:0000256" key="1">
    <source>
        <dbReference type="SAM" id="MobiDB-lite"/>
    </source>
</evidence>
<dbReference type="Proteomes" id="UP000234433">
    <property type="component" value="Unassembled WGS sequence"/>
</dbReference>
<dbReference type="OrthoDB" id="5070684at2"/>
<sequence>MAKSSNSTSRKGGPVVSITSVGEAGGVPLDGTLLESASLEEAVENAIGQMDWLQATDRAMVELALSYARQIDMANFVALDASERLKNLDPDMEPEDAKAFMDTANRSLAAAGKALYLGPHLHNAMRSLGGDPTSRKEITGGSAEAAAPADPLAAMRAQARERKRA</sequence>